<evidence type="ECO:0000313" key="1">
    <source>
        <dbReference type="EMBL" id="CAE7566293.1"/>
    </source>
</evidence>
<comment type="caution">
    <text evidence="1">The sequence shown here is derived from an EMBL/GenBank/DDBJ whole genome shotgun (WGS) entry which is preliminary data.</text>
</comment>
<sequence length="179" mass="20569">MPYGEDGKILPYESIRKPYFQEELNILYVAITRAKRWLRLSADVAKLLADLDATVRKGDAARWKLFEDELRFNQEFEVSAETVPFPKGPPHNILALPDSLTVEEAQRIIGEALLRWHPDKFLALLGDRVERDQQKPGGRLREKLGEVTRELLEMRKSYSLGGEAARSETHCLVCFEEET</sequence>
<dbReference type="EMBL" id="CAJNIZ010036591">
    <property type="protein sequence ID" value="CAE7566293.1"/>
    <property type="molecule type" value="Genomic_DNA"/>
</dbReference>
<evidence type="ECO:0008006" key="3">
    <source>
        <dbReference type="Google" id="ProtNLM"/>
    </source>
</evidence>
<organism evidence="1 2">
    <name type="scientific">Symbiodinium pilosum</name>
    <name type="common">Dinoflagellate</name>
    <dbReference type="NCBI Taxonomy" id="2952"/>
    <lineage>
        <taxon>Eukaryota</taxon>
        <taxon>Sar</taxon>
        <taxon>Alveolata</taxon>
        <taxon>Dinophyceae</taxon>
        <taxon>Suessiales</taxon>
        <taxon>Symbiodiniaceae</taxon>
        <taxon>Symbiodinium</taxon>
    </lineage>
</organism>
<proteinExistence type="predicted"/>
<evidence type="ECO:0000313" key="2">
    <source>
        <dbReference type="Proteomes" id="UP000649617"/>
    </source>
</evidence>
<name>A0A812UI49_SYMPI</name>
<keyword evidence="2" id="KW-1185">Reference proteome</keyword>
<dbReference type="AlphaFoldDB" id="A0A812UI49"/>
<reference evidence="1" key="1">
    <citation type="submission" date="2021-02" db="EMBL/GenBank/DDBJ databases">
        <authorList>
            <person name="Dougan E. K."/>
            <person name="Rhodes N."/>
            <person name="Thang M."/>
            <person name="Chan C."/>
        </authorList>
    </citation>
    <scope>NUCLEOTIDE SEQUENCE</scope>
</reference>
<dbReference type="OrthoDB" id="420939at2759"/>
<dbReference type="Proteomes" id="UP000649617">
    <property type="component" value="Unassembled WGS sequence"/>
</dbReference>
<protein>
    <recommendedName>
        <fullName evidence="3">DNA helicase</fullName>
    </recommendedName>
</protein>
<dbReference type="SUPFAM" id="SSF52540">
    <property type="entry name" value="P-loop containing nucleoside triphosphate hydrolases"/>
    <property type="match status" value="1"/>
</dbReference>
<feature type="non-terminal residue" evidence="1">
    <location>
        <position position="1"/>
    </location>
</feature>
<dbReference type="InterPro" id="IPR027417">
    <property type="entry name" value="P-loop_NTPase"/>
</dbReference>
<dbReference type="Gene3D" id="3.40.50.300">
    <property type="entry name" value="P-loop containing nucleotide triphosphate hydrolases"/>
    <property type="match status" value="1"/>
</dbReference>
<accession>A0A812UI49</accession>
<gene>
    <name evidence="1" type="ORF">SPIL2461_LOCUS15203</name>
</gene>